<accession>A0A368V726</accession>
<dbReference type="PANTHER" id="PTHR30024:SF47">
    <property type="entry name" value="TAURINE-BINDING PERIPLASMIC PROTEIN"/>
    <property type="match status" value="1"/>
</dbReference>
<name>A0A368V726_MARNT</name>
<organism evidence="6 7">
    <name type="scientific">Marinobacter nauticus</name>
    <name type="common">Marinobacter hydrocarbonoclasticus</name>
    <name type="synonym">Marinobacter aquaeolei</name>
    <dbReference type="NCBI Taxonomy" id="2743"/>
    <lineage>
        <taxon>Bacteria</taxon>
        <taxon>Pseudomonadati</taxon>
        <taxon>Pseudomonadota</taxon>
        <taxon>Gammaproteobacteria</taxon>
        <taxon>Pseudomonadales</taxon>
        <taxon>Marinobacteraceae</taxon>
        <taxon>Marinobacter</taxon>
    </lineage>
</organism>
<evidence type="ECO:0000313" key="8">
    <source>
        <dbReference type="Proteomes" id="UP000253065"/>
    </source>
</evidence>
<evidence type="ECO:0000313" key="7">
    <source>
        <dbReference type="Proteomes" id="UP000252795"/>
    </source>
</evidence>
<dbReference type="PANTHER" id="PTHR30024">
    <property type="entry name" value="ALIPHATIC SULFONATES-BINDING PROTEIN-RELATED"/>
    <property type="match status" value="1"/>
</dbReference>
<gene>
    <name evidence="6" type="ORF">DET51_10248</name>
    <name evidence="5" type="ORF">DET64_10248</name>
</gene>
<dbReference type="EMBL" id="QNSA01000002">
    <property type="protein sequence ID" value="RBP76029.1"/>
    <property type="molecule type" value="Genomic_DNA"/>
</dbReference>
<evidence type="ECO:0000256" key="1">
    <source>
        <dbReference type="ARBA" id="ARBA00004418"/>
    </source>
</evidence>
<dbReference type="EMBL" id="QPJB01000002">
    <property type="protein sequence ID" value="RCW36902.1"/>
    <property type="molecule type" value="Genomic_DNA"/>
</dbReference>
<dbReference type="AlphaFoldDB" id="A0A368V726"/>
<dbReference type="GO" id="GO:0042597">
    <property type="term" value="C:periplasmic space"/>
    <property type="evidence" value="ECO:0007669"/>
    <property type="project" value="UniProtKB-SubCell"/>
</dbReference>
<dbReference type="SUPFAM" id="SSF53850">
    <property type="entry name" value="Periplasmic binding protein-like II"/>
    <property type="match status" value="1"/>
</dbReference>
<comment type="similarity">
    <text evidence="2">Belongs to the bacterial solute-binding protein SsuA/TauA family.</text>
</comment>
<keyword evidence="3" id="KW-0732">Signal</keyword>
<evidence type="ECO:0000256" key="2">
    <source>
        <dbReference type="ARBA" id="ARBA00010742"/>
    </source>
</evidence>
<dbReference type="InterPro" id="IPR015168">
    <property type="entry name" value="SsuA/THI5"/>
</dbReference>
<dbReference type="RefSeq" id="WP_113879096.1">
    <property type="nucleotide sequence ID" value="NZ_QNSA01000002.1"/>
</dbReference>
<dbReference type="Proteomes" id="UP000253065">
    <property type="component" value="Unassembled WGS sequence"/>
</dbReference>
<evidence type="ECO:0000313" key="6">
    <source>
        <dbReference type="EMBL" id="RCW36902.1"/>
    </source>
</evidence>
<dbReference type="Pfam" id="PF09084">
    <property type="entry name" value="NMT1"/>
    <property type="match status" value="1"/>
</dbReference>
<dbReference type="CDD" id="cd13563">
    <property type="entry name" value="PBP2_SsuA_like_6"/>
    <property type="match status" value="1"/>
</dbReference>
<feature type="domain" description="SsuA/THI5-like" evidence="4">
    <location>
        <begin position="40"/>
        <end position="235"/>
    </location>
</feature>
<comment type="subcellular location">
    <subcellularLocation>
        <location evidence="1">Periplasm</location>
    </subcellularLocation>
</comment>
<dbReference type="PROSITE" id="PS51257">
    <property type="entry name" value="PROKAR_LIPOPROTEIN"/>
    <property type="match status" value="1"/>
</dbReference>
<dbReference type="Gene3D" id="3.40.190.10">
    <property type="entry name" value="Periplasmic binding protein-like II"/>
    <property type="match status" value="2"/>
</dbReference>
<evidence type="ECO:0000259" key="4">
    <source>
        <dbReference type="Pfam" id="PF09084"/>
    </source>
</evidence>
<proteinExistence type="inferred from homology"/>
<comment type="caution">
    <text evidence="6">The sequence shown here is derived from an EMBL/GenBank/DDBJ whole genome shotgun (WGS) entry which is preliminary data.</text>
</comment>
<keyword evidence="8" id="KW-1185">Reference proteome</keyword>
<protein>
    <submittedName>
        <fullName evidence="6">NitT/TauT family transport system substrate-binding protein</fullName>
    </submittedName>
</protein>
<evidence type="ECO:0000256" key="3">
    <source>
        <dbReference type="ARBA" id="ARBA00022729"/>
    </source>
</evidence>
<sequence>MHRRHFLHLTIAAAVAAGMSGCSRRDPLRTGIHPWIGYEPLYLAEEFGWLPETVQLVKGQAASDSISGLISGNLDAAALTLDETLRVLAAGVPVKAVAVTNVSVGADVLLVRPAITSLSDLQGRRVAVELGGVSGIMLFSVLERAGLTSNNISVVDLPVHEHIGAWQRGDIDASISYEPEASRLEDEGAVRLFDSSQLPETIFDLLVVTDAAASRQPASVRDLVKGHFLGLQHLVRNTHDAVYRVATRQQVSPEMVRQSLATVMLPELSANHRYLTHNGRLEVVAKMLASIMAREGLIDAPLHYEHLTDPAFLPRSLP</sequence>
<evidence type="ECO:0000313" key="5">
    <source>
        <dbReference type="EMBL" id="RBP76029.1"/>
    </source>
</evidence>
<reference evidence="6 7" key="1">
    <citation type="submission" date="2018-07" db="EMBL/GenBank/DDBJ databases">
        <title>Freshwater and sediment microbial communities from various areas in North America, analyzing microbe dynamics in response to fracking.</title>
        <authorList>
            <person name="Lamendella R."/>
        </authorList>
    </citation>
    <scope>NUCLEOTIDE SEQUENCE [LARGE SCALE GENOMIC DNA]</scope>
    <source>
        <strain evidence="6 7">114E</strain>
        <strain evidence="5 8">114E_o</strain>
    </source>
</reference>
<dbReference type="Proteomes" id="UP000252795">
    <property type="component" value="Unassembled WGS sequence"/>
</dbReference>